<evidence type="ECO:0000256" key="7">
    <source>
        <dbReference type="SAM" id="MobiDB-lite"/>
    </source>
</evidence>
<feature type="transmembrane region" description="Helical" evidence="6">
    <location>
        <begin position="294"/>
        <end position="318"/>
    </location>
</feature>
<dbReference type="GO" id="GO:0005789">
    <property type="term" value="C:endoplasmic reticulum membrane"/>
    <property type="evidence" value="ECO:0007669"/>
    <property type="project" value="UniProtKB-SubCell"/>
</dbReference>
<feature type="compositionally biased region" description="Pro residues" evidence="7">
    <location>
        <begin position="7"/>
        <end position="19"/>
    </location>
</feature>
<comment type="similarity">
    <text evidence="6">Belongs to the cation diffusion facilitator (CDF) transporter (TC 2.A.4) family. SLC30A subfamily.</text>
</comment>
<protein>
    <recommendedName>
        <fullName evidence="6">Zinc transporter</fullName>
    </recommendedName>
</protein>
<keyword evidence="3 6" id="KW-0812">Transmembrane</keyword>
<dbReference type="GO" id="GO:0005794">
    <property type="term" value="C:Golgi apparatus"/>
    <property type="evidence" value="ECO:0007669"/>
    <property type="project" value="TreeGrafter"/>
</dbReference>
<evidence type="ECO:0000256" key="3">
    <source>
        <dbReference type="ARBA" id="ARBA00022692"/>
    </source>
</evidence>
<keyword evidence="6" id="KW-0256">Endoplasmic reticulum</keyword>
<feature type="transmembrane region" description="Helical" evidence="6">
    <location>
        <begin position="371"/>
        <end position="389"/>
    </location>
</feature>
<comment type="function">
    <text evidence="6">Functions as a zinc transporter.</text>
</comment>
<dbReference type="SUPFAM" id="SSF161111">
    <property type="entry name" value="Cation efflux protein transmembrane domain-like"/>
    <property type="match status" value="1"/>
</dbReference>
<evidence type="ECO:0000256" key="1">
    <source>
        <dbReference type="ARBA" id="ARBA00004141"/>
    </source>
</evidence>
<keyword evidence="2 6" id="KW-0813">Transport</keyword>
<evidence type="ECO:0000313" key="10">
    <source>
        <dbReference type="Proteomes" id="UP000800092"/>
    </source>
</evidence>
<dbReference type="InterPro" id="IPR045316">
    <property type="entry name" value="Msc2-like"/>
</dbReference>
<dbReference type="Proteomes" id="UP000800092">
    <property type="component" value="Unassembled WGS sequence"/>
</dbReference>
<feature type="domain" description="Cation efflux protein transmembrane" evidence="8">
    <location>
        <begin position="191"/>
        <end position="387"/>
    </location>
</feature>
<sequence>MADQRPIPQPPRTPTPPPEDGVQKSAGLEAQAAELGFSVIPEHSVAPTRDPNTLSPTSAEFPSGGSNGSTRPSPTMTDYGLYSPMAPPAEGQLSTGGLSPGGGVKSPFNFTPVQYSAGGRSAGSIGKSGMGQRRGHRYKHSSISHQIFLEPAPKAPLQLPASLPLPTPRECWNSMSREQTSRLAWCFCHLFTAAYVQWNAASSLSLTSLSRLLFFDAVGAFICVGVDVWSNFEVWKRSSIRHPFGLERADVLAGFGCAILLAFMGLDLLSHGAQHALENQGGHEAHRSHAHERVSAGAVDFDVLLSVVATLVSALGLGNHRRIGRSVRIGAIENLPGLMKNPSHALTLSVSVTLLVLPLLSVKMYGWLDGGISLVVAIAMVFLGARLGTRLGGVLLMSFNDPGKNLTGVLQSIETDPSVSRVEEAGLWQVHYGLYMANLKLKCWRVGMNDEGLTRLRDRIANVVKNRLGGAYGGGGSKWEVSTQVSFERD</sequence>
<name>A0A6A6HBK8_VIRVR</name>
<keyword evidence="10" id="KW-1185">Reference proteome</keyword>
<proteinExistence type="inferred from homology"/>
<dbReference type="PANTHER" id="PTHR45755">
    <property type="match status" value="1"/>
</dbReference>
<keyword evidence="5 6" id="KW-0472">Membrane</keyword>
<keyword evidence="4 6" id="KW-1133">Transmembrane helix</keyword>
<organism evidence="9 10">
    <name type="scientific">Viridothelium virens</name>
    <name type="common">Speckled blister lichen</name>
    <name type="synonym">Trypethelium virens</name>
    <dbReference type="NCBI Taxonomy" id="1048519"/>
    <lineage>
        <taxon>Eukaryota</taxon>
        <taxon>Fungi</taxon>
        <taxon>Dikarya</taxon>
        <taxon>Ascomycota</taxon>
        <taxon>Pezizomycotina</taxon>
        <taxon>Dothideomycetes</taxon>
        <taxon>Dothideomycetes incertae sedis</taxon>
        <taxon>Trypetheliales</taxon>
        <taxon>Trypetheliaceae</taxon>
        <taxon>Viridothelium</taxon>
    </lineage>
</organism>
<dbReference type="InterPro" id="IPR027469">
    <property type="entry name" value="Cation_efflux_TMD_sf"/>
</dbReference>
<evidence type="ECO:0000256" key="6">
    <source>
        <dbReference type="RuleBase" id="RU369017"/>
    </source>
</evidence>
<dbReference type="GO" id="GO:0031410">
    <property type="term" value="C:cytoplasmic vesicle"/>
    <property type="evidence" value="ECO:0007669"/>
    <property type="project" value="TreeGrafter"/>
</dbReference>
<feature type="transmembrane region" description="Helical" evidence="6">
    <location>
        <begin position="345"/>
        <end position="365"/>
    </location>
</feature>
<evidence type="ECO:0000256" key="5">
    <source>
        <dbReference type="ARBA" id="ARBA00023136"/>
    </source>
</evidence>
<dbReference type="GO" id="GO:0006882">
    <property type="term" value="P:intracellular zinc ion homeostasis"/>
    <property type="evidence" value="ECO:0007669"/>
    <property type="project" value="InterPro"/>
</dbReference>
<evidence type="ECO:0000256" key="2">
    <source>
        <dbReference type="ARBA" id="ARBA00022448"/>
    </source>
</evidence>
<feature type="transmembrane region" description="Helical" evidence="6">
    <location>
        <begin position="251"/>
        <end position="274"/>
    </location>
</feature>
<feature type="transmembrane region" description="Helical" evidence="6">
    <location>
        <begin position="212"/>
        <end position="230"/>
    </location>
</feature>
<feature type="region of interest" description="Disordered" evidence="7">
    <location>
        <begin position="1"/>
        <end position="103"/>
    </location>
</feature>
<comment type="caution">
    <text evidence="6">Lacks conserved residue(s) required for the propagation of feature annotation.</text>
</comment>
<gene>
    <name evidence="9" type="ORF">EV356DRAFT_483609</name>
</gene>
<dbReference type="GO" id="GO:0005385">
    <property type="term" value="F:zinc ion transmembrane transporter activity"/>
    <property type="evidence" value="ECO:0007669"/>
    <property type="project" value="UniProtKB-UniRule"/>
</dbReference>
<accession>A0A6A6HBK8</accession>
<evidence type="ECO:0000313" key="9">
    <source>
        <dbReference type="EMBL" id="KAF2235427.1"/>
    </source>
</evidence>
<dbReference type="OrthoDB" id="5382797at2759"/>
<dbReference type="EMBL" id="ML991791">
    <property type="protein sequence ID" value="KAF2235427.1"/>
    <property type="molecule type" value="Genomic_DNA"/>
</dbReference>
<dbReference type="Pfam" id="PF01545">
    <property type="entry name" value="Cation_efflux"/>
    <property type="match status" value="1"/>
</dbReference>
<dbReference type="PANTHER" id="PTHR45755:SF5">
    <property type="entry name" value="ZINC TRANSPORTER"/>
    <property type="match status" value="1"/>
</dbReference>
<dbReference type="InterPro" id="IPR058533">
    <property type="entry name" value="Cation_efflux_TM"/>
</dbReference>
<keyword evidence="6" id="KW-0406">Ion transport</keyword>
<feature type="compositionally biased region" description="Polar residues" evidence="7">
    <location>
        <begin position="50"/>
        <end position="60"/>
    </location>
</feature>
<dbReference type="Gene3D" id="1.20.1510.10">
    <property type="entry name" value="Cation efflux protein transmembrane domain"/>
    <property type="match status" value="1"/>
</dbReference>
<dbReference type="AlphaFoldDB" id="A0A6A6HBK8"/>
<dbReference type="GO" id="GO:1904257">
    <property type="term" value="P:zinc ion import into Golgi lumen"/>
    <property type="evidence" value="ECO:0007669"/>
    <property type="project" value="TreeGrafter"/>
</dbReference>
<evidence type="ECO:0000256" key="4">
    <source>
        <dbReference type="ARBA" id="ARBA00022989"/>
    </source>
</evidence>
<reference evidence="9" key="1">
    <citation type="journal article" date="2020" name="Stud. Mycol.">
        <title>101 Dothideomycetes genomes: a test case for predicting lifestyles and emergence of pathogens.</title>
        <authorList>
            <person name="Haridas S."/>
            <person name="Albert R."/>
            <person name="Binder M."/>
            <person name="Bloem J."/>
            <person name="Labutti K."/>
            <person name="Salamov A."/>
            <person name="Andreopoulos B."/>
            <person name="Baker S."/>
            <person name="Barry K."/>
            <person name="Bills G."/>
            <person name="Bluhm B."/>
            <person name="Cannon C."/>
            <person name="Castanera R."/>
            <person name="Culley D."/>
            <person name="Daum C."/>
            <person name="Ezra D."/>
            <person name="Gonzalez J."/>
            <person name="Henrissat B."/>
            <person name="Kuo A."/>
            <person name="Liang C."/>
            <person name="Lipzen A."/>
            <person name="Lutzoni F."/>
            <person name="Magnuson J."/>
            <person name="Mondo S."/>
            <person name="Nolan M."/>
            <person name="Ohm R."/>
            <person name="Pangilinan J."/>
            <person name="Park H.-J."/>
            <person name="Ramirez L."/>
            <person name="Alfaro M."/>
            <person name="Sun H."/>
            <person name="Tritt A."/>
            <person name="Yoshinaga Y."/>
            <person name="Zwiers L.-H."/>
            <person name="Turgeon B."/>
            <person name="Goodwin S."/>
            <person name="Spatafora J."/>
            <person name="Crous P."/>
            <person name="Grigoriev I."/>
        </authorList>
    </citation>
    <scope>NUCLEOTIDE SEQUENCE</scope>
    <source>
        <strain evidence="9">Tuck. ex Michener</strain>
    </source>
</reference>
<evidence type="ECO:0000259" key="8">
    <source>
        <dbReference type="Pfam" id="PF01545"/>
    </source>
</evidence>
<comment type="subcellular location">
    <subcellularLocation>
        <location evidence="6">Endoplasmic reticulum membrane</location>
        <topology evidence="6">Multi-pass membrane protein</topology>
    </subcellularLocation>
    <subcellularLocation>
        <location evidence="1">Membrane</location>
        <topology evidence="1">Multi-pass membrane protein</topology>
    </subcellularLocation>
</comment>